<feature type="domain" description="T20D4.11-like" evidence="3">
    <location>
        <begin position="78"/>
        <end position="224"/>
    </location>
</feature>
<reference evidence="5" key="1">
    <citation type="submission" date="2016-11" db="UniProtKB">
        <authorList>
            <consortium name="WormBaseParasite"/>
        </authorList>
    </citation>
    <scope>IDENTIFICATION</scope>
</reference>
<dbReference type="WBParaSite" id="Csp11.Scaffold630.g21772.t1">
    <property type="protein sequence ID" value="Csp11.Scaffold630.g21772.t1"/>
    <property type="gene ID" value="Csp11.Scaffold630.g21772"/>
</dbReference>
<keyword evidence="2" id="KW-0472">Membrane</keyword>
<dbReference type="AlphaFoldDB" id="A0A1I7V2M4"/>
<dbReference type="PANTHER" id="PTHR31897">
    <property type="entry name" value="PROTEIN CBG17011-RELATED"/>
    <property type="match status" value="1"/>
</dbReference>
<sequence>MKKNGKQAKQKPKPEKHHPIGPRVHRIQEIPLMERDISPPPRPKDHTKLIAILITFLLSLFMLIIIVWINYITTPEVCSKAEFFVQKICTPKLEKLEVLTNTTVPDFSMTPIGRDIAKKCFDVEECLSTLRCTELFRYNQLPDRCRLYQFFQNGFADCRKKLRKLKDPPTCVRKFFVEAPVSCGVLYEHLDCYRQQIQDVCETSGDFWRLFEDHIDEYMEIIDCRQEMEEEEEVEAPDDDDN</sequence>
<keyword evidence="2" id="KW-1133">Transmembrane helix</keyword>
<dbReference type="InterPro" id="IPR002542">
    <property type="entry name" value="T20D4.11-like_dom"/>
</dbReference>
<dbReference type="Proteomes" id="UP000095282">
    <property type="component" value="Unplaced"/>
</dbReference>
<keyword evidence="2" id="KW-0812">Transmembrane</keyword>
<proteinExistence type="predicted"/>
<organism evidence="4 5">
    <name type="scientific">Caenorhabditis tropicalis</name>
    <dbReference type="NCBI Taxonomy" id="1561998"/>
    <lineage>
        <taxon>Eukaryota</taxon>
        <taxon>Metazoa</taxon>
        <taxon>Ecdysozoa</taxon>
        <taxon>Nematoda</taxon>
        <taxon>Chromadorea</taxon>
        <taxon>Rhabditida</taxon>
        <taxon>Rhabditina</taxon>
        <taxon>Rhabditomorpha</taxon>
        <taxon>Rhabditoidea</taxon>
        <taxon>Rhabditidae</taxon>
        <taxon>Peloderinae</taxon>
        <taxon>Caenorhabditis</taxon>
    </lineage>
</organism>
<dbReference type="Pfam" id="PF01579">
    <property type="entry name" value="DUF19"/>
    <property type="match status" value="1"/>
</dbReference>
<evidence type="ECO:0000256" key="1">
    <source>
        <dbReference type="SAM" id="MobiDB-lite"/>
    </source>
</evidence>
<protein>
    <submittedName>
        <fullName evidence="5">DUF19 domain-containing protein</fullName>
    </submittedName>
</protein>
<accession>A0A1I7V2M4</accession>
<dbReference type="PANTHER" id="PTHR31897:SF12">
    <property type="entry name" value="DUF19 DOMAIN-CONTAINING PROTEIN"/>
    <property type="match status" value="1"/>
</dbReference>
<evidence type="ECO:0000313" key="4">
    <source>
        <dbReference type="Proteomes" id="UP000095282"/>
    </source>
</evidence>
<feature type="region of interest" description="Disordered" evidence="1">
    <location>
        <begin position="1"/>
        <end position="24"/>
    </location>
</feature>
<feature type="transmembrane region" description="Helical" evidence="2">
    <location>
        <begin position="49"/>
        <end position="71"/>
    </location>
</feature>
<name>A0A1I7V2M4_9PELO</name>
<evidence type="ECO:0000256" key="2">
    <source>
        <dbReference type="SAM" id="Phobius"/>
    </source>
</evidence>
<evidence type="ECO:0000259" key="3">
    <source>
        <dbReference type="Pfam" id="PF01579"/>
    </source>
</evidence>
<evidence type="ECO:0000313" key="5">
    <source>
        <dbReference type="WBParaSite" id="Csp11.Scaffold630.g21772.t1"/>
    </source>
</evidence>
<dbReference type="eggNOG" id="ENOG502TIBE">
    <property type="taxonomic scope" value="Eukaryota"/>
</dbReference>
<keyword evidence="4" id="KW-1185">Reference proteome</keyword>